<gene>
    <name evidence="3" type="primary">LOC101512816</name>
</gene>
<protein>
    <submittedName>
        <fullName evidence="3">F-box/kelch-repeat protein At3g06240-like</fullName>
    </submittedName>
</protein>
<dbReference type="Pfam" id="PF07734">
    <property type="entry name" value="FBA_1"/>
    <property type="match status" value="1"/>
</dbReference>
<dbReference type="InterPro" id="IPR036047">
    <property type="entry name" value="F-box-like_dom_sf"/>
</dbReference>
<sequence length="400" mass="46177">MEKYASVTKEKVKNYICDDLAFCILSKLPLKSLKRFGCVRKSWVFLFENHKFLSIFQNNFISYDHSYYDDTSLLLQLTDKDLCSFSRDSFEDVVKLDLPNPFQDEDPSLWILDSGSITGILCLYHSDKRFFSDKRFVLWNPTTEEFKIIPESPLEPVSSYVRDHDIPLGFGYDHVKNDYKLITGACFFYGDYQYYDGSPDYVCYPEFVCDYEIYSLRSNSWRKIDEDVSFIPLHSRVASQRLHVNGMCHWWHFKGVLDGRDLASFDLVTEKIITTPIPVGTLQGVDDDFKADDIPISLMVLNGSIALISWFLDNTTFNISILGEIGKKESWTKLFTIGPLSDIRLPIGAGKKGDLFFQKKDGKIVWFNLSTQLIEELDIKGNAFSILIYKKKFSIINLIS</sequence>
<dbReference type="SUPFAM" id="SSF81383">
    <property type="entry name" value="F-box domain"/>
    <property type="match status" value="1"/>
</dbReference>
<dbReference type="InterPro" id="IPR006527">
    <property type="entry name" value="F-box-assoc_dom_typ1"/>
</dbReference>
<dbReference type="InterPro" id="IPR017451">
    <property type="entry name" value="F-box-assoc_interact_dom"/>
</dbReference>
<feature type="domain" description="F-box associated beta-propeller type 1" evidence="1">
    <location>
        <begin position="108"/>
        <end position="371"/>
    </location>
</feature>
<dbReference type="PANTHER" id="PTHR31672">
    <property type="entry name" value="BNACNNG10540D PROTEIN"/>
    <property type="match status" value="1"/>
</dbReference>
<dbReference type="NCBIfam" id="TIGR01640">
    <property type="entry name" value="F_box_assoc_1"/>
    <property type="match status" value="1"/>
</dbReference>
<name>A0A1S2Z506_CICAR</name>
<evidence type="ECO:0000313" key="3">
    <source>
        <dbReference type="RefSeq" id="XP_004515188.1"/>
    </source>
</evidence>
<dbReference type="PANTHER" id="PTHR31672:SF13">
    <property type="entry name" value="F-BOX PROTEIN CPR30-LIKE"/>
    <property type="match status" value="1"/>
</dbReference>
<evidence type="ECO:0000313" key="2">
    <source>
        <dbReference type="Proteomes" id="UP000087171"/>
    </source>
</evidence>
<dbReference type="PaxDb" id="3827-XP_004515188.1"/>
<dbReference type="OrthoDB" id="1555129at2759"/>
<dbReference type="STRING" id="3827.A0A1S2Z506"/>
<dbReference type="InterPro" id="IPR050796">
    <property type="entry name" value="SCF_F-box_component"/>
</dbReference>
<dbReference type="KEGG" id="cam:101512816"/>
<keyword evidence="2" id="KW-1185">Reference proteome</keyword>
<proteinExistence type="predicted"/>
<dbReference type="GeneID" id="101512816"/>
<dbReference type="AlphaFoldDB" id="A0A1S2Z506"/>
<evidence type="ECO:0000259" key="1">
    <source>
        <dbReference type="Pfam" id="PF07734"/>
    </source>
</evidence>
<dbReference type="RefSeq" id="XP_004515188.1">
    <property type="nucleotide sequence ID" value="XM_004515131.2"/>
</dbReference>
<reference evidence="3" key="1">
    <citation type="submission" date="2025-08" db="UniProtKB">
        <authorList>
            <consortium name="RefSeq"/>
        </authorList>
    </citation>
    <scope>IDENTIFICATION</scope>
    <source>
        <tissue evidence="3">Etiolated seedlings</tissue>
    </source>
</reference>
<accession>A0A1S2Z506</accession>
<organism evidence="2 3">
    <name type="scientific">Cicer arietinum</name>
    <name type="common">Chickpea</name>
    <name type="synonym">Garbanzo</name>
    <dbReference type="NCBI Taxonomy" id="3827"/>
    <lineage>
        <taxon>Eukaryota</taxon>
        <taxon>Viridiplantae</taxon>
        <taxon>Streptophyta</taxon>
        <taxon>Embryophyta</taxon>
        <taxon>Tracheophyta</taxon>
        <taxon>Spermatophyta</taxon>
        <taxon>Magnoliopsida</taxon>
        <taxon>eudicotyledons</taxon>
        <taxon>Gunneridae</taxon>
        <taxon>Pentapetalae</taxon>
        <taxon>rosids</taxon>
        <taxon>fabids</taxon>
        <taxon>Fabales</taxon>
        <taxon>Fabaceae</taxon>
        <taxon>Papilionoideae</taxon>
        <taxon>50 kb inversion clade</taxon>
        <taxon>NPAAA clade</taxon>
        <taxon>Hologalegina</taxon>
        <taxon>IRL clade</taxon>
        <taxon>Cicereae</taxon>
        <taxon>Cicer</taxon>
    </lineage>
</organism>
<dbReference type="Proteomes" id="UP000087171">
    <property type="component" value="Unplaced"/>
</dbReference>